<evidence type="ECO:0000313" key="3">
    <source>
        <dbReference type="Proteomes" id="UP000031368"/>
    </source>
</evidence>
<evidence type="ECO:0000313" key="2">
    <source>
        <dbReference type="EMBL" id="AJD46117.1"/>
    </source>
</evidence>
<dbReference type="Proteomes" id="UP000031368">
    <property type="component" value="Plasmid pRgalR602c"/>
</dbReference>
<protein>
    <submittedName>
        <fullName evidence="2">Uncharacterized protein</fullName>
    </submittedName>
</protein>
<proteinExistence type="predicted"/>
<feature type="transmembrane region" description="Helical" evidence="1">
    <location>
        <begin position="32"/>
        <end position="49"/>
    </location>
</feature>
<organism evidence="2 3">
    <name type="scientific">Rhizobium gallicum bv. gallicum R602sp</name>
    <dbReference type="NCBI Taxonomy" id="1041138"/>
    <lineage>
        <taxon>Bacteria</taxon>
        <taxon>Pseudomonadati</taxon>
        <taxon>Pseudomonadota</taxon>
        <taxon>Alphaproteobacteria</taxon>
        <taxon>Hyphomicrobiales</taxon>
        <taxon>Rhizobiaceae</taxon>
        <taxon>Rhizobium/Agrobacterium group</taxon>
        <taxon>Rhizobium</taxon>
    </lineage>
</organism>
<keyword evidence="1" id="KW-0472">Membrane</keyword>
<keyword evidence="2" id="KW-0614">Plasmid</keyword>
<feature type="transmembrane region" description="Helical" evidence="1">
    <location>
        <begin position="6"/>
        <end position="25"/>
    </location>
</feature>
<dbReference type="AlphaFoldDB" id="A0A0B4XI60"/>
<dbReference type="EMBL" id="CP006880">
    <property type="protein sequence ID" value="AJD46117.1"/>
    <property type="molecule type" value="Genomic_DNA"/>
</dbReference>
<keyword evidence="3" id="KW-1185">Reference proteome</keyword>
<evidence type="ECO:0000256" key="1">
    <source>
        <dbReference type="SAM" id="Phobius"/>
    </source>
</evidence>
<keyword evidence="1" id="KW-0812">Transmembrane</keyword>
<accession>A0A0B4XI60</accession>
<keyword evidence="1" id="KW-1133">Transmembrane helix</keyword>
<reference evidence="2 3" key="1">
    <citation type="submission" date="2013-11" db="EMBL/GenBank/DDBJ databases">
        <title>Complete genome sequence of Rhizobium gallicum bv. gallicum R602.</title>
        <authorList>
            <person name="Bustos P."/>
            <person name="Santamaria R.I."/>
            <person name="Lozano L."/>
            <person name="Acosta J.L."/>
            <person name="Ormeno-Orrillo E."/>
            <person name="Rogel M.A."/>
            <person name="Romero D."/>
            <person name="Cevallos M.A."/>
            <person name="Martinez-Romero E."/>
            <person name="Gonzalez V."/>
        </authorList>
    </citation>
    <scope>NUCLEOTIDE SEQUENCE [LARGE SCALE GENOMIC DNA]</scope>
    <source>
        <strain evidence="2 3">R602</strain>
        <plasmid evidence="2 3">pRgalR602c</plasmid>
    </source>
</reference>
<dbReference type="KEGG" id="rga:RGR602_PC02096"/>
<dbReference type="HOGENOM" id="CLU_214368_0_0_5"/>
<sequence>MTDAQIGLSVATPVIILFAITLNRMGVLQRGATLAAVFAAGVIAASLFLQR</sequence>
<geneLocation type="plasmid" evidence="2 3">
    <name>pRgalR602c</name>
</geneLocation>
<gene>
    <name evidence="2" type="ORF">RGR602_PC02096</name>
</gene>
<name>A0A0B4XI60_9HYPH</name>
<dbReference type="RefSeq" id="WP_170250291.1">
    <property type="nucleotide sequence ID" value="NZ_CP006880.1"/>
</dbReference>